<protein>
    <submittedName>
        <fullName evidence="1">Uncharacterized protein</fullName>
    </submittedName>
</protein>
<evidence type="ECO:0000313" key="1">
    <source>
        <dbReference type="EMBL" id="GLS24784.1"/>
    </source>
</evidence>
<gene>
    <name evidence="1" type="ORF">GCM10007877_04980</name>
</gene>
<sequence>MGLGFMMMGGRSMAEQIYDGAVDIYNEVTSNYAAGEFQQAGVAASGVVGMALTRRPVGKGLTRAEKNDIATLRKPHGEVHVKDINQARKLLDNMPELKPATQLRLTPNPGGGLANGFKDAKGTYRGDLINKSNPTGPVHPGVQNPNHANFPHFNITLPDGNKSAIIISGS</sequence>
<organism evidence="1 2">
    <name type="scientific">Marinibactrum halimedae</name>
    <dbReference type="NCBI Taxonomy" id="1444977"/>
    <lineage>
        <taxon>Bacteria</taxon>
        <taxon>Pseudomonadati</taxon>
        <taxon>Pseudomonadota</taxon>
        <taxon>Gammaproteobacteria</taxon>
        <taxon>Cellvibrionales</taxon>
        <taxon>Cellvibrionaceae</taxon>
        <taxon>Marinibactrum</taxon>
    </lineage>
</organism>
<dbReference type="AlphaFoldDB" id="A0AA37WKN7"/>
<dbReference type="EMBL" id="BSPD01000019">
    <property type="protein sequence ID" value="GLS24784.1"/>
    <property type="molecule type" value="Genomic_DNA"/>
</dbReference>
<evidence type="ECO:0000313" key="2">
    <source>
        <dbReference type="Proteomes" id="UP001156870"/>
    </source>
</evidence>
<accession>A0AA37WKN7</accession>
<name>A0AA37WKN7_9GAMM</name>
<dbReference type="Proteomes" id="UP001156870">
    <property type="component" value="Unassembled WGS sequence"/>
</dbReference>
<reference evidence="1 2" key="1">
    <citation type="journal article" date="2014" name="Int. J. Syst. Evol. Microbiol.">
        <title>Complete genome sequence of Corynebacterium casei LMG S-19264T (=DSM 44701T), isolated from a smear-ripened cheese.</title>
        <authorList>
            <consortium name="US DOE Joint Genome Institute (JGI-PGF)"/>
            <person name="Walter F."/>
            <person name="Albersmeier A."/>
            <person name="Kalinowski J."/>
            <person name="Ruckert C."/>
        </authorList>
    </citation>
    <scope>NUCLEOTIDE SEQUENCE [LARGE SCALE GENOMIC DNA]</scope>
    <source>
        <strain evidence="1 2">NBRC 110095</strain>
    </source>
</reference>
<proteinExistence type="predicted"/>
<keyword evidence="2" id="KW-1185">Reference proteome</keyword>
<comment type="caution">
    <text evidence="1">The sequence shown here is derived from an EMBL/GenBank/DDBJ whole genome shotgun (WGS) entry which is preliminary data.</text>
</comment>